<dbReference type="GO" id="GO:0005737">
    <property type="term" value="C:cytoplasm"/>
    <property type="evidence" value="ECO:0007669"/>
    <property type="project" value="UniProtKB-SubCell"/>
</dbReference>
<evidence type="ECO:0000313" key="5">
    <source>
        <dbReference type="Proteomes" id="UP001165085"/>
    </source>
</evidence>
<dbReference type="EMBL" id="BRXY01000437">
    <property type="protein sequence ID" value="GMH94963.1"/>
    <property type="molecule type" value="Genomic_DNA"/>
</dbReference>
<comment type="caution">
    <text evidence="4">The sequence shown here is derived from an EMBL/GenBank/DDBJ whole genome shotgun (WGS) entry which is preliminary data.</text>
</comment>
<evidence type="ECO:0000256" key="2">
    <source>
        <dbReference type="SAM" id="MobiDB-lite"/>
    </source>
</evidence>
<keyword evidence="1" id="KW-0175">Coiled coil</keyword>
<accession>A0A9W7EYZ9</accession>
<dbReference type="InterPro" id="IPR051241">
    <property type="entry name" value="DZIP_RILPL"/>
</dbReference>
<organism evidence="4 5">
    <name type="scientific">Triparma strigata</name>
    <dbReference type="NCBI Taxonomy" id="1606541"/>
    <lineage>
        <taxon>Eukaryota</taxon>
        <taxon>Sar</taxon>
        <taxon>Stramenopiles</taxon>
        <taxon>Ochrophyta</taxon>
        <taxon>Bolidophyceae</taxon>
        <taxon>Parmales</taxon>
        <taxon>Triparmaceae</taxon>
        <taxon>Triparma</taxon>
    </lineage>
</organism>
<feature type="compositionally biased region" description="Basic and acidic residues" evidence="2">
    <location>
        <begin position="211"/>
        <end position="229"/>
    </location>
</feature>
<feature type="compositionally biased region" description="Basic and acidic residues" evidence="2">
    <location>
        <begin position="310"/>
        <end position="321"/>
    </location>
</feature>
<feature type="region of interest" description="Disordered" evidence="2">
    <location>
        <begin position="210"/>
        <end position="229"/>
    </location>
</feature>
<protein>
    <recommendedName>
        <fullName evidence="3">Cilium assembly protein DZIP1 N-terminal domain-containing protein</fullName>
    </recommendedName>
</protein>
<dbReference type="InterPro" id="IPR032714">
    <property type="entry name" value="DZIP1_N"/>
</dbReference>
<dbReference type="OrthoDB" id="515971at2759"/>
<dbReference type="AlphaFoldDB" id="A0A9W7EYZ9"/>
<sequence>MSDPLGIGVSGQWGARHHPSSQVNRQTPPPAGFRFEIGTAPIDWVKIARAPLNTIQRRGDAQSLSTFLGDVALGDLKGVDCAHPALLKSWKLAQLSSQYLLHTQTLLESQLNLMSADLSGLDRMAEKENQRVKSREVKIQELKKEERSQKRLINTYHRMLRQHNPALAKRVVQHGDGRISLIEKGNEYEGGKGVTKYEDGGADDFYTEFNTEEKEKKEQKEKEKEKKSEKMTYDDVFGVGLSVYSQFIKKTPSGITKQILEDPAIIQLPPGCEEIVSDVMSKAASKKSGEVESGEWERLELEIRRRVGAKKERDVETKLQDLEFDQEPAVLGTPTKSPGGGAQSPEGKKLRQSLDGMYSREEKEEVLQGMHIGESPIFEAMRASGGFDDIQGDSP</sequence>
<feature type="region of interest" description="Disordered" evidence="2">
    <location>
        <begin position="310"/>
        <end position="371"/>
    </location>
</feature>
<dbReference type="PANTHER" id="PTHR21502">
    <property type="entry name" value="ZINC FINGER PROTEIN DZIP1"/>
    <property type="match status" value="1"/>
</dbReference>
<dbReference type="PANTHER" id="PTHR21502:SF3">
    <property type="entry name" value="CILIUM ASSEMBLY PROTEIN DZIP1L"/>
    <property type="match status" value="1"/>
</dbReference>
<gene>
    <name evidence="4" type="ORF">TrST_g1526</name>
</gene>
<evidence type="ECO:0000259" key="3">
    <source>
        <dbReference type="Pfam" id="PF13815"/>
    </source>
</evidence>
<evidence type="ECO:0000256" key="1">
    <source>
        <dbReference type="ARBA" id="ARBA00023054"/>
    </source>
</evidence>
<dbReference type="Pfam" id="PF13815">
    <property type="entry name" value="Dzip-like_N"/>
    <property type="match status" value="1"/>
</dbReference>
<dbReference type="Proteomes" id="UP001165085">
    <property type="component" value="Unassembled WGS sequence"/>
</dbReference>
<evidence type="ECO:0000313" key="4">
    <source>
        <dbReference type="EMBL" id="GMH94963.1"/>
    </source>
</evidence>
<reference evidence="5" key="1">
    <citation type="journal article" date="2023" name="Commun. Biol.">
        <title>Genome analysis of Parmales, the sister group of diatoms, reveals the evolutionary specialization of diatoms from phago-mixotrophs to photoautotrophs.</title>
        <authorList>
            <person name="Ban H."/>
            <person name="Sato S."/>
            <person name="Yoshikawa S."/>
            <person name="Yamada K."/>
            <person name="Nakamura Y."/>
            <person name="Ichinomiya M."/>
            <person name="Sato N."/>
            <person name="Blanc-Mathieu R."/>
            <person name="Endo H."/>
            <person name="Kuwata A."/>
            <person name="Ogata H."/>
        </authorList>
    </citation>
    <scope>NUCLEOTIDE SEQUENCE [LARGE SCALE GENOMIC DNA]</scope>
    <source>
        <strain evidence="5">NIES 3701</strain>
    </source>
</reference>
<name>A0A9W7EYZ9_9STRA</name>
<proteinExistence type="predicted"/>
<dbReference type="GO" id="GO:0008270">
    <property type="term" value="F:zinc ion binding"/>
    <property type="evidence" value="ECO:0007669"/>
    <property type="project" value="UniProtKB-KW"/>
</dbReference>
<feature type="domain" description="Cilium assembly protein DZIP1 N-terminal" evidence="3">
    <location>
        <begin position="33"/>
        <end position="147"/>
    </location>
</feature>
<keyword evidence="5" id="KW-1185">Reference proteome</keyword>